<reference evidence="15 16" key="1">
    <citation type="submission" date="2018-09" db="EMBL/GenBank/DDBJ databases">
        <title>Genome sequencing of Nocardioides immobilis CCTCC AB 2017083 for comparison to Nocardioides silvaticus.</title>
        <authorList>
            <person name="Li C."/>
            <person name="Wang G."/>
        </authorList>
    </citation>
    <scope>NUCLEOTIDE SEQUENCE [LARGE SCALE GENOMIC DNA]</scope>
    <source>
        <strain evidence="15 16">CCTCC AB 2017083</strain>
    </source>
</reference>
<evidence type="ECO:0000256" key="10">
    <source>
        <dbReference type="PROSITE-ProRule" id="PRU01193"/>
    </source>
</evidence>
<evidence type="ECO:0000256" key="3">
    <source>
        <dbReference type="ARBA" id="ARBA00022475"/>
    </source>
</evidence>
<dbReference type="InterPro" id="IPR046342">
    <property type="entry name" value="CBS_dom_sf"/>
</dbReference>
<evidence type="ECO:0000313" key="16">
    <source>
        <dbReference type="Proteomes" id="UP000283644"/>
    </source>
</evidence>
<keyword evidence="5" id="KW-0677">Repeat</keyword>
<sequence>MAAGDLWLLVIAAILVVLAGLFAAAEAALGGFSRARAGELESERRPGAKRLVVVLDDAPPYLNTALFVRMLCEIAAIVLVAVLITDHFVDQSFWARVGIAVGAMLVVSFVVVGVAPRTLGRQHADLVALWSALPLWALTRILGPFPKLLIMIGNAITPGRGFREGPFSTETELRELVDIAEASAVIESEERKMIHSVFELGDTTVREVMVPRGDVVYIETYKNLRQTLSLFLRSGFSRVPVIGENLDDVHGFAYLKDVVRRDFEAPDVELTQRVEEIMRPVLWVPDSKPVDDLLREMQARRQHIAVVVDEYGGTAGLITIEDLLEEIVGEITDEYDEEAVDVEHLAHGEVRVSSRYPIDDLDEIFGFDVEEEDVDSIGGLMAKHLGKVPIPGSAVECHGLRFEAEQAAGRRNKVGTVRIRRLEPAEAGLVEEAAQRPSRDHADNGRHG</sequence>
<dbReference type="Pfam" id="PF00571">
    <property type="entry name" value="CBS"/>
    <property type="match status" value="2"/>
</dbReference>
<evidence type="ECO:0000256" key="7">
    <source>
        <dbReference type="ARBA" id="ARBA00023122"/>
    </source>
</evidence>
<dbReference type="Gene3D" id="3.30.465.10">
    <property type="match status" value="1"/>
</dbReference>
<dbReference type="Proteomes" id="UP000283644">
    <property type="component" value="Unassembled WGS sequence"/>
</dbReference>
<comment type="caution">
    <text evidence="15">The sequence shown here is derived from an EMBL/GenBank/DDBJ whole genome shotgun (WGS) entry which is preliminary data.</text>
</comment>
<dbReference type="SMART" id="SM01091">
    <property type="entry name" value="CorC_HlyC"/>
    <property type="match status" value="1"/>
</dbReference>
<feature type="transmembrane region" description="Helical" evidence="12">
    <location>
        <begin position="93"/>
        <end position="115"/>
    </location>
</feature>
<keyword evidence="3" id="KW-1003">Cell membrane</keyword>
<evidence type="ECO:0000256" key="6">
    <source>
        <dbReference type="ARBA" id="ARBA00022989"/>
    </source>
</evidence>
<dbReference type="PROSITE" id="PS51846">
    <property type="entry name" value="CNNM"/>
    <property type="match status" value="1"/>
</dbReference>
<dbReference type="GO" id="GO:0050660">
    <property type="term" value="F:flavin adenine dinucleotide binding"/>
    <property type="evidence" value="ECO:0007669"/>
    <property type="project" value="InterPro"/>
</dbReference>
<evidence type="ECO:0000259" key="13">
    <source>
        <dbReference type="PROSITE" id="PS51371"/>
    </source>
</evidence>
<keyword evidence="8 10" id="KW-0472">Membrane</keyword>
<evidence type="ECO:0000256" key="1">
    <source>
        <dbReference type="ARBA" id="ARBA00004651"/>
    </source>
</evidence>
<evidence type="ECO:0000313" key="15">
    <source>
        <dbReference type="EMBL" id="RHW24541.1"/>
    </source>
</evidence>
<comment type="subcellular location">
    <subcellularLocation>
        <location evidence="1">Cell membrane</location>
        <topology evidence="1">Multi-pass membrane protein</topology>
    </subcellularLocation>
</comment>
<feature type="compositionally biased region" description="Basic and acidic residues" evidence="11">
    <location>
        <begin position="433"/>
        <end position="448"/>
    </location>
</feature>
<dbReference type="PROSITE" id="PS51371">
    <property type="entry name" value="CBS"/>
    <property type="match status" value="2"/>
</dbReference>
<name>A0A417XWA0_9ACTN</name>
<feature type="domain" description="CBS" evidence="13">
    <location>
        <begin position="277"/>
        <end position="334"/>
    </location>
</feature>
<dbReference type="GO" id="GO:0005886">
    <property type="term" value="C:plasma membrane"/>
    <property type="evidence" value="ECO:0007669"/>
    <property type="project" value="UniProtKB-SubCell"/>
</dbReference>
<dbReference type="SMART" id="SM00116">
    <property type="entry name" value="CBS"/>
    <property type="match status" value="2"/>
</dbReference>
<organism evidence="15 16">
    <name type="scientific">Nocardioides immobilis</name>
    <dbReference type="NCBI Taxonomy" id="2049295"/>
    <lineage>
        <taxon>Bacteria</taxon>
        <taxon>Bacillati</taxon>
        <taxon>Actinomycetota</taxon>
        <taxon>Actinomycetes</taxon>
        <taxon>Propionibacteriales</taxon>
        <taxon>Nocardioidaceae</taxon>
        <taxon>Nocardioides</taxon>
    </lineage>
</organism>
<dbReference type="AlphaFoldDB" id="A0A417XWA0"/>
<evidence type="ECO:0000256" key="4">
    <source>
        <dbReference type="ARBA" id="ARBA00022692"/>
    </source>
</evidence>
<evidence type="ECO:0000256" key="11">
    <source>
        <dbReference type="SAM" id="MobiDB-lite"/>
    </source>
</evidence>
<gene>
    <name evidence="15" type="ORF">D0Z08_23780</name>
</gene>
<dbReference type="PANTHER" id="PTHR22777:SF32">
    <property type="entry name" value="UPF0053 INNER MEMBRANE PROTEIN YFJD"/>
    <property type="match status" value="1"/>
</dbReference>
<evidence type="ECO:0000256" key="9">
    <source>
        <dbReference type="PROSITE-ProRule" id="PRU00703"/>
    </source>
</evidence>
<dbReference type="SUPFAM" id="SSF56176">
    <property type="entry name" value="FAD-binding/transporter-associated domain-like"/>
    <property type="match status" value="1"/>
</dbReference>
<dbReference type="InterPro" id="IPR036318">
    <property type="entry name" value="FAD-bd_PCMH-like_sf"/>
</dbReference>
<dbReference type="Pfam" id="PF03471">
    <property type="entry name" value="CorC_HlyC"/>
    <property type="match status" value="1"/>
</dbReference>
<dbReference type="FunFam" id="3.10.580.10:FF:000002">
    <property type="entry name" value="Magnesium/cobalt efflux protein CorC"/>
    <property type="match status" value="1"/>
</dbReference>
<dbReference type="InterPro" id="IPR044751">
    <property type="entry name" value="Ion_transp-like_CBS"/>
</dbReference>
<feature type="transmembrane region" description="Helical" evidence="12">
    <location>
        <begin position="61"/>
        <end position="84"/>
    </location>
</feature>
<protein>
    <submittedName>
        <fullName evidence="15">HlyC/CorC family transporter</fullName>
    </submittedName>
</protein>
<dbReference type="EMBL" id="QXGH01000031">
    <property type="protein sequence ID" value="RHW24541.1"/>
    <property type="molecule type" value="Genomic_DNA"/>
</dbReference>
<feature type="domain" description="CBS" evidence="13">
    <location>
        <begin position="209"/>
        <end position="268"/>
    </location>
</feature>
<keyword evidence="4 10" id="KW-0812">Transmembrane</keyword>
<feature type="domain" description="CNNM transmembrane" evidence="14">
    <location>
        <begin position="1"/>
        <end position="190"/>
    </location>
</feature>
<feature type="region of interest" description="Disordered" evidence="11">
    <location>
        <begin position="428"/>
        <end position="448"/>
    </location>
</feature>
<evidence type="ECO:0000256" key="2">
    <source>
        <dbReference type="ARBA" id="ARBA00006337"/>
    </source>
</evidence>
<evidence type="ECO:0000256" key="8">
    <source>
        <dbReference type="ARBA" id="ARBA00023136"/>
    </source>
</evidence>
<dbReference type="RefSeq" id="WP_118927770.1">
    <property type="nucleotide sequence ID" value="NZ_QXGH01000031.1"/>
</dbReference>
<keyword evidence="7 9" id="KW-0129">CBS domain</keyword>
<dbReference type="InterPro" id="IPR005170">
    <property type="entry name" value="Transptr-assoc_dom"/>
</dbReference>
<evidence type="ECO:0000256" key="12">
    <source>
        <dbReference type="SAM" id="Phobius"/>
    </source>
</evidence>
<dbReference type="SUPFAM" id="SSF54631">
    <property type="entry name" value="CBS-domain pair"/>
    <property type="match status" value="1"/>
</dbReference>
<dbReference type="OrthoDB" id="110231at2"/>
<comment type="similarity">
    <text evidence="2">Belongs to the UPF0053 family.</text>
</comment>
<keyword evidence="16" id="KW-1185">Reference proteome</keyword>
<dbReference type="Pfam" id="PF01595">
    <property type="entry name" value="CNNM"/>
    <property type="match status" value="1"/>
</dbReference>
<dbReference type="Gene3D" id="3.10.580.10">
    <property type="entry name" value="CBS-domain"/>
    <property type="match status" value="1"/>
</dbReference>
<keyword evidence="6 10" id="KW-1133">Transmembrane helix</keyword>
<accession>A0A417XWA0</accession>
<dbReference type="InterPro" id="IPR002550">
    <property type="entry name" value="CNNM"/>
</dbReference>
<dbReference type="CDD" id="cd04590">
    <property type="entry name" value="CBS_pair_CorC_HlyC_assoc"/>
    <property type="match status" value="1"/>
</dbReference>
<dbReference type="PANTHER" id="PTHR22777">
    <property type="entry name" value="HEMOLYSIN-RELATED"/>
    <property type="match status" value="1"/>
</dbReference>
<evidence type="ECO:0000259" key="14">
    <source>
        <dbReference type="PROSITE" id="PS51846"/>
    </source>
</evidence>
<evidence type="ECO:0000256" key="5">
    <source>
        <dbReference type="ARBA" id="ARBA00022737"/>
    </source>
</evidence>
<dbReference type="InterPro" id="IPR000644">
    <property type="entry name" value="CBS_dom"/>
</dbReference>
<dbReference type="InterPro" id="IPR016169">
    <property type="entry name" value="FAD-bd_PCMH_sub2"/>
</dbReference>
<proteinExistence type="inferred from homology"/>